<feature type="transmembrane region" description="Helical" evidence="5">
    <location>
        <begin position="137"/>
        <end position="157"/>
    </location>
</feature>
<dbReference type="InterPro" id="IPR011020">
    <property type="entry name" value="HTTM-like"/>
</dbReference>
<dbReference type="InterPro" id="IPR052964">
    <property type="entry name" value="Sporulation_signal_mat"/>
</dbReference>
<dbReference type="GO" id="GO:0012505">
    <property type="term" value="C:endomembrane system"/>
    <property type="evidence" value="ECO:0007669"/>
    <property type="project" value="UniProtKB-SubCell"/>
</dbReference>
<feature type="transmembrane region" description="Helical" evidence="5">
    <location>
        <begin position="264"/>
        <end position="281"/>
    </location>
</feature>
<dbReference type="AlphaFoldDB" id="A0AAD3D933"/>
<protein>
    <recommendedName>
        <fullName evidence="6">HTTM-like domain-containing protein</fullName>
    </recommendedName>
</protein>
<proteinExistence type="predicted"/>
<dbReference type="PANTHER" id="PTHR39535">
    <property type="entry name" value="SPORULATION-DELAYING PROTEIN SDPB"/>
    <property type="match status" value="1"/>
</dbReference>
<reference evidence="7 8" key="1">
    <citation type="journal article" date="2021" name="Sci. Rep.">
        <title>The genome of the diatom Chaetoceros tenuissimus carries an ancient integrated fragment of an extant virus.</title>
        <authorList>
            <person name="Hongo Y."/>
            <person name="Kimura K."/>
            <person name="Takaki Y."/>
            <person name="Yoshida Y."/>
            <person name="Baba S."/>
            <person name="Kobayashi G."/>
            <person name="Nagasaki K."/>
            <person name="Hano T."/>
            <person name="Tomaru Y."/>
        </authorList>
    </citation>
    <scope>NUCLEOTIDE SEQUENCE [LARGE SCALE GENOMIC DNA]</scope>
    <source>
        <strain evidence="7 8">NIES-3715</strain>
    </source>
</reference>
<evidence type="ECO:0000256" key="3">
    <source>
        <dbReference type="ARBA" id="ARBA00022989"/>
    </source>
</evidence>
<evidence type="ECO:0000256" key="1">
    <source>
        <dbReference type="ARBA" id="ARBA00004127"/>
    </source>
</evidence>
<dbReference type="SMART" id="SM00752">
    <property type="entry name" value="HTTM"/>
    <property type="match status" value="1"/>
</dbReference>
<evidence type="ECO:0000256" key="4">
    <source>
        <dbReference type="ARBA" id="ARBA00023136"/>
    </source>
</evidence>
<feature type="transmembrane region" description="Helical" evidence="5">
    <location>
        <begin position="92"/>
        <end position="117"/>
    </location>
</feature>
<keyword evidence="8" id="KW-1185">Reference proteome</keyword>
<organism evidence="7 8">
    <name type="scientific">Chaetoceros tenuissimus</name>
    <dbReference type="NCBI Taxonomy" id="426638"/>
    <lineage>
        <taxon>Eukaryota</taxon>
        <taxon>Sar</taxon>
        <taxon>Stramenopiles</taxon>
        <taxon>Ochrophyta</taxon>
        <taxon>Bacillariophyta</taxon>
        <taxon>Coscinodiscophyceae</taxon>
        <taxon>Chaetocerotophycidae</taxon>
        <taxon>Chaetocerotales</taxon>
        <taxon>Chaetocerotaceae</taxon>
        <taxon>Chaetoceros</taxon>
    </lineage>
</organism>
<evidence type="ECO:0000256" key="2">
    <source>
        <dbReference type="ARBA" id="ARBA00022692"/>
    </source>
</evidence>
<dbReference type="PANTHER" id="PTHR39535:SF2">
    <property type="entry name" value="HTTM DOMAIN-CONTAINING PROTEIN"/>
    <property type="match status" value="1"/>
</dbReference>
<evidence type="ECO:0000259" key="6">
    <source>
        <dbReference type="SMART" id="SM00752"/>
    </source>
</evidence>
<gene>
    <name evidence="7" type="ORF">CTEN210_16575</name>
</gene>
<keyword evidence="2 5" id="KW-0812">Transmembrane</keyword>
<feature type="transmembrane region" description="Helical" evidence="5">
    <location>
        <begin position="28"/>
        <end position="46"/>
    </location>
</feature>
<feature type="transmembrane region" description="Helical" evidence="5">
    <location>
        <begin position="237"/>
        <end position="257"/>
    </location>
</feature>
<keyword evidence="3 5" id="KW-1133">Transmembrane helix</keyword>
<evidence type="ECO:0000313" key="7">
    <source>
        <dbReference type="EMBL" id="GFH60099.1"/>
    </source>
</evidence>
<comment type="subcellular location">
    <subcellularLocation>
        <location evidence="1">Endomembrane system</location>
        <topology evidence="1">Multi-pass membrane protein</topology>
    </subcellularLocation>
</comment>
<comment type="caution">
    <text evidence="7">The sequence shown here is derived from an EMBL/GenBank/DDBJ whole genome shotgun (WGS) entry which is preliminary data.</text>
</comment>
<keyword evidence="4 5" id="KW-0472">Membrane</keyword>
<evidence type="ECO:0000256" key="5">
    <source>
        <dbReference type="SAM" id="Phobius"/>
    </source>
</evidence>
<name>A0AAD3D933_9STRA</name>
<dbReference type="Proteomes" id="UP001054902">
    <property type="component" value="Unassembled WGS sequence"/>
</dbReference>
<feature type="domain" description="HTTM-like" evidence="6">
    <location>
        <begin position="21"/>
        <end position="305"/>
    </location>
</feature>
<sequence length="518" mass="58872">MEKANNNTSPAPKWKGGWDAFFGCNEKALATYRICLGTLLFFELVLRFRFLHVFYSDEGTFPTRLLIPKIDFLYRILCVHAYNGSMLYQQSLLAIQVVLAAWFTIGFHTRITAILSWYLYFSLTLRNTWLNFILDRYFHYLLFYAIFLPISNVWSVDSIVSDEKKSNRNAAIVSLATIALKCQVFWIYLDAGQGKYNDPLQGWSLNADPLPALDTYARHTVAARYLYALLTPVGLKYMTPTVVYAELFACPMTLMASLFGNRKWVLGSIALICSLHIGIAFTVRNTVLLSSVACAAWCVFLPPTESDLRIEASVKNEQTSTAKVYKGIPSKIAALFIIPMVLGNIWFETMSAECNQSMKHIWSTLLHNRWNVFIGAEEYVTWEIAPGRLADGSVVDVWGRKNDVEWNMPGTGAPCTSTARPGRWRSFPYLAELEGEEGEALWSYLCRQWDEENNVHQSGNEGRKLLRFNFFMLQADVLPNMGFSATRKRLIHSHDCTSQSNFVKEEHASPSAESKSEL</sequence>
<feature type="transmembrane region" description="Helical" evidence="5">
    <location>
        <begin position="169"/>
        <end position="189"/>
    </location>
</feature>
<dbReference type="EMBL" id="BLLK01000069">
    <property type="protein sequence ID" value="GFH60099.1"/>
    <property type="molecule type" value="Genomic_DNA"/>
</dbReference>
<evidence type="ECO:0000313" key="8">
    <source>
        <dbReference type="Proteomes" id="UP001054902"/>
    </source>
</evidence>
<accession>A0AAD3D933</accession>